<evidence type="ECO:0000256" key="2">
    <source>
        <dbReference type="ARBA" id="ARBA00007637"/>
    </source>
</evidence>
<keyword evidence="5" id="KW-1185">Reference proteome</keyword>
<evidence type="ECO:0000259" key="3">
    <source>
        <dbReference type="Pfam" id="PF01370"/>
    </source>
</evidence>
<comment type="pathway">
    <text evidence="1">Bacterial outer membrane biogenesis; LPS O-antigen biosynthesis.</text>
</comment>
<dbReference type="SUPFAM" id="SSF51735">
    <property type="entry name" value="NAD(P)-binding Rossmann-fold domains"/>
    <property type="match status" value="1"/>
</dbReference>
<dbReference type="Gene3D" id="3.90.25.10">
    <property type="entry name" value="UDP-galactose 4-epimerase, domain 1"/>
    <property type="match status" value="1"/>
</dbReference>
<dbReference type="EMBL" id="CP098747">
    <property type="protein sequence ID" value="USG60342.1"/>
    <property type="molecule type" value="Genomic_DNA"/>
</dbReference>
<feature type="domain" description="NAD-dependent epimerase/dehydratase" evidence="3">
    <location>
        <begin position="10"/>
        <end position="229"/>
    </location>
</feature>
<gene>
    <name evidence="4" type="ORF">NBZ79_14315</name>
</gene>
<dbReference type="RefSeq" id="WP_251933223.1">
    <property type="nucleotide sequence ID" value="NZ_CP098747.1"/>
</dbReference>
<comment type="similarity">
    <text evidence="2">Belongs to the NAD(P)-dependent epimerase/dehydratase family.</text>
</comment>
<dbReference type="InterPro" id="IPR036291">
    <property type="entry name" value="NAD(P)-bd_dom_sf"/>
</dbReference>
<name>A0ABY4VZH6_9PROT</name>
<protein>
    <submittedName>
        <fullName evidence="4">NAD-dependent epimerase/dehydratase family protein</fullName>
    </submittedName>
</protein>
<reference evidence="4" key="1">
    <citation type="submission" date="2022-06" db="EMBL/GenBank/DDBJ databases">
        <title>Sneathiella actinostolidae sp. nov., isolated from a sea anemonein the Western Pacific Ocean.</title>
        <authorList>
            <person name="Wei M.J."/>
        </authorList>
    </citation>
    <scope>NUCLEOTIDE SEQUENCE</scope>
    <source>
        <strain evidence="4">PHK-P5</strain>
    </source>
</reference>
<dbReference type="PANTHER" id="PTHR43000">
    <property type="entry name" value="DTDP-D-GLUCOSE 4,6-DEHYDRATASE-RELATED"/>
    <property type="match status" value="1"/>
</dbReference>
<evidence type="ECO:0000313" key="4">
    <source>
        <dbReference type="EMBL" id="USG60342.1"/>
    </source>
</evidence>
<dbReference type="Pfam" id="PF01370">
    <property type="entry name" value="Epimerase"/>
    <property type="match status" value="1"/>
</dbReference>
<dbReference type="Gene3D" id="3.40.50.720">
    <property type="entry name" value="NAD(P)-binding Rossmann-like Domain"/>
    <property type="match status" value="1"/>
</dbReference>
<evidence type="ECO:0000313" key="5">
    <source>
        <dbReference type="Proteomes" id="UP001056291"/>
    </source>
</evidence>
<dbReference type="Proteomes" id="UP001056291">
    <property type="component" value="Chromosome"/>
</dbReference>
<organism evidence="4 5">
    <name type="scientific">Sneathiella marina</name>
    <dbReference type="NCBI Taxonomy" id="2950108"/>
    <lineage>
        <taxon>Bacteria</taxon>
        <taxon>Pseudomonadati</taxon>
        <taxon>Pseudomonadota</taxon>
        <taxon>Alphaproteobacteria</taxon>
        <taxon>Sneathiellales</taxon>
        <taxon>Sneathiellaceae</taxon>
        <taxon>Sneathiella</taxon>
    </lineage>
</organism>
<accession>A0ABY4VZH6</accession>
<proteinExistence type="inferred from homology"/>
<evidence type="ECO:0000256" key="1">
    <source>
        <dbReference type="ARBA" id="ARBA00005125"/>
    </source>
</evidence>
<dbReference type="InterPro" id="IPR001509">
    <property type="entry name" value="Epimerase_deHydtase"/>
</dbReference>
<sequence length="323" mass="35831">MLTDKDQICLVTGATGLIGRRVVDRLSARGRPVLAAGRTSAAFEENKQVSYYSLDLHDRAAVTDLIARYKPRQLIHLAWEATPGIFWQSRENFRWISASAHLLDRFVAEGGQRALLTGSCAEYGWGQTPLHERDSPLDPRSYYSASKIAFHDLARVIARDTELVWARVFFPYGPEEDSSKLISHTLREISADRLPEFKTPGRAVDFIHLSDVARYFDQLLTSSVTGPVNICSGIALRPPEIAAAAARLLGKPDLAAALDEQLTNMDGELTIVGDRQILDQVLTQTAQTQKIQTQTLSSAAKQAETLRPLNIDEGLRSYLRIDS</sequence>